<dbReference type="SUPFAM" id="SSF46785">
    <property type="entry name" value="Winged helix' DNA-binding domain"/>
    <property type="match status" value="1"/>
</dbReference>
<dbReference type="PRINTS" id="PR00598">
    <property type="entry name" value="HTHMARR"/>
</dbReference>
<gene>
    <name evidence="2" type="ORF">GCM10009096_22000</name>
</gene>
<dbReference type="EMBL" id="BAAAEM010000002">
    <property type="protein sequence ID" value="GAA0479501.1"/>
    <property type="molecule type" value="Genomic_DNA"/>
</dbReference>
<dbReference type="InterPro" id="IPR039422">
    <property type="entry name" value="MarR/SlyA-like"/>
</dbReference>
<dbReference type="SMART" id="SM00347">
    <property type="entry name" value="HTH_MARR"/>
    <property type="match status" value="1"/>
</dbReference>
<keyword evidence="3" id="KW-1185">Reference proteome</keyword>
<evidence type="ECO:0000259" key="1">
    <source>
        <dbReference type="PROSITE" id="PS50995"/>
    </source>
</evidence>
<evidence type="ECO:0000313" key="3">
    <source>
        <dbReference type="Proteomes" id="UP001500713"/>
    </source>
</evidence>
<dbReference type="PANTHER" id="PTHR33164:SF107">
    <property type="entry name" value="TRANSCRIPTIONAL REGULATORY PROTEIN"/>
    <property type="match status" value="1"/>
</dbReference>
<dbReference type="InterPro" id="IPR036390">
    <property type="entry name" value="WH_DNA-bd_sf"/>
</dbReference>
<dbReference type="Pfam" id="PF01047">
    <property type="entry name" value="MarR"/>
    <property type="match status" value="1"/>
</dbReference>
<sequence>MKQPKIFYLLQKAHSALFRASDKILKQQIGLTASQQAVLFILTKGDGQPISAIAEQLKMGKSSLTGLVDRMEARQLVTRQKSASDARSVEVFITPTGTALVEASLSGTKRVNAALLEPFSSDERATIERFLKHVAEQADSIVQTHAKHEIPERNDL</sequence>
<dbReference type="RefSeq" id="WP_229954484.1">
    <property type="nucleotide sequence ID" value="NZ_BAAAEM010000002.1"/>
</dbReference>
<dbReference type="PANTHER" id="PTHR33164">
    <property type="entry name" value="TRANSCRIPTIONAL REGULATOR, MARR FAMILY"/>
    <property type="match status" value="1"/>
</dbReference>
<reference evidence="2 3" key="1">
    <citation type="journal article" date="2019" name="Int. J. Syst. Evol. Microbiol.">
        <title>The Global Catalogue of Microorganisms (GCM) 10K type strain sequencing project: providing services to taxonomists for standard genome sequencing and annotation.</title>
        <authorList>
            <consortium name="The Broad Institute Genomics Platform"/>
            <consortium name="The Broad Institute Genome Sequencing Center for Infectious Disease"/>
            <person name="Wu L."/>
            <person name="Ma J."/>
        </authorList>
    </citation>
    <scope>NUCLEOTIDE SEQUENCE [LARGE SCALE GENOMIC DNA]</scope>
    <source>
        <strain evidence="2 3">JCM 14162</strain>
    </source>
</reference>
<evidence type="ECO:0000313" key="2">
    <source>
        <dbReference type="EMBL" id="GAA0479501.1"/>
    </source>
</evidence>
<dbReference type="PROSITE" id="PS50995">
    <property type="entry name" value="HTH_MARR_2"/>
    <property type="match status" value="1"/>
</dbReference>
<accession>A0ABN1ALI0</accession>
<dbReference type="Gene3D" id="1.10.10.10">
    <property type="entry name" value="Winged helix-like DNA-binding domain superfamily/Winged helix DNA-binding domain"/>
    <property type="match status" value="1"/>
</dbReference>
<dbReference type="Proteomes" id="UP001500713">
    <property type="component" value="Unassembled WGS sequence"/>
</dbReference>
<name>A0ABN1ALI0_9SPHN</name>
<protein>
    <submittedName>
        <fullName evidence="2">MarR family winged helix-turn-helix transcriptional regulator</fullName>
    </submittedName>
</protein>
<dbReference type="InterPro" id="IPR036388">
    <property type="entry name" value="WH-like_DNA-bd_sf"/>
</dbReference>
<dbReference type="InterPro" id="IPR000835">
    <property type="entry name" value="HTH_MarR-typ"/>
</dbReference>
<organism evidence="2 3">
    <name type="scientific">Parasphingorhabdus litoris</name>
    <dbReference type="NCBI Taxonomy" id="394733"/>
    <lineage>
        <taxon>Bacteria</taxon>
        <taxon>Pseudomonadati</taxon>
        <taxon>Pseudomonadota</taxon>
        <taxon>Alphaproteobacteria</taxon>
        <taxon>Sphingomonadales</taxon>
        <taxon>Sphingomonadaceae</taxon>
        <taxon>Parasphingorhabdus</taxon>
    </lineage>
</organism>
<comment type="caution">
    <text evidence="2">The sequence shown here is derived from an EMBL/GenBank/DDBJ whole genome shotgun (WGS) entry which is preliminary data.</text>
</comment>
<feature type="domain" description="HTH marR-type" evidence="1">
    <location>
        <begin position="3"/>
        <end position="136"/>
    </location>
</feature>
<proteinExistence type="predicted"/>